<keyword evidence="3" id="KW-1185">Reference proteome</keyword>
<dbReference type="EMBL" id="JBBPBK010000011">
    <property type="protein sequence ID" value="KAK9275021.1"/>
    <property type="molecule type" value="Genomic_DNA"/>
</dbReference>
<evidence type="ECO:0000313" key="2">
    <source>
        <dbReference type="EMBL" id="KAK9275021.1"/>
    </source>
</evidence>
<dbReference type="AlphaFoldDB" id="A0AAP0WPZ9"/>
<name>A0AAP0WPZ9_LIQFO</name>
<dbReference type="Proteomes" id="UP001415857">
    <property type="component" value="Unassembled WGS sequence"/>
</dbReference>
<evidence type="ECO:0000313" key="3">
    <source>
        <dbReference type="Proteomes" id="UP001415857"/>
    </source>
</evidence>
<protein>
    <submittedName>
        <fullName evidence="2">Uncharacterized protein</fullName>
    </submittedName>
</protein>
<sequence length="465" mass="50617">MGVAENMHQLARYGGSNEGKLEGLPLENGDCSSPVVLSKYKRRKVSAVRDFPPGCGPLALCINTIPIEPTGSVGAGRDPVGGDIVGPILENDSNHPRKDSGADVEFHSPEMLQSPVWTELLQSSNDLESNVENLAVLSNKVDGHEVLNVEPMGIELPMASDNAGLIDCVKVLEHEICELSKDSHKVEIAPPDEYMAKSSCLKFLLPPNSPITNGNVSGKTVTRNYPSRRRISATRDFPPFCGKDAPRLSKDDCLKSPSSFKSNSSCQEKSCVEGKLLKETVSTNAKKLGYDVQDEDNIENKINVVVSKNSGDKVYAESEGNGTKEVSKQVKSGTFSEIRVDWEDKREKIRRPSRESDLNYPDHNSQIDSKEGEMDVGGLEGKLGKNIVVCDEEVGCLQGKVGKEIVVYNGEVGGWKGKVGKEIVVYDGELEGSEVKEGKDTIVDDREVGGFEGKLEREIVVHTED</sequence>
<evidence type="ECO:0000256" key="1">
    <source>
        <dbReference type="SAM" id="MobiDB-lite"/>
    </source>
</evidence>
<gene>
    <name evidence="2" type="ORF">L1049_022279</name>
</gene>
<organism evidence="2 3">
    <name type="scientific">Liquidambar formosana</name>
    <name type="common">Formosan gum</name>
    <dbReference type="NCBI Taxonomy" id="63359"/>
    <lineage>
        <taxon>Eukaryota</taxon>
        <taxon>Viridiplantae</taxon>
        <taxon>Streptophyta</taxon>
        <taxon>Embryophyta</taxon>
        <taxon>Tracheophyta</taxon>
        <taxon>Spermatophyta</taxon>
        <taxon>Magnoliopsida</taxon>
        <taxon>eudicotyledons</taxon>
        <taxon>Gunneridae</taxon>
        <taxon>Pentapetalae</taxon>
        <taxon>Saxifragales</taxon>
        <taxon>Altingiaceae</taxon>
        <taxon>Liquidambar</taxon>
    </lineage>
</organism>
<reference evidence="2 3" key="1">
    <citation type="journal article" date="2024" name="Plant J.">
        <title>Genome sequences and population genomics reveal climatic adaptation and genomic divergence between two closely related sweetgum species.</title>
        <authorList>
            <person name="Xu W.Q."/>
            <person name="Ren C.Q."/>
            <person name="Zhang X.Y."/>
            <person name="Comes H.P."/>
            <person name="Liu X.H."/>
            <person name="Li Y.G."/>
            <person name="Kettle C.J."/>
            <person name="Jalonen R."/>
            <person name="Gaisberger H."/>
            <person name="Ma Y.Z."/>
            <person name="Qiu Y.X."/>
        </authorList>
    </citation>
    <scope>NUCLEOTIDE SEQUENCE [LARGE SCALE GENOMIC DNA]</scope>
    <source>
        <strain evidence="2">Hangzhou</strain>
    </source>
</reference>
<proteinExistence type="predicted"/>
<comment type="caution">
    <text evidence="2">The sequence shown here is derived from an EMBL/GenBank/DDBJ whole genome shotgun (WGS) entry which is preliminary data.</text>
</comment>
<feature type="compositionally biased region" description="Basic and acidic residues" evidence="1">
    <location>
        <begin position="348"/>
        <end position="357"/>
    </location>
</feature>
<accession>A0AAP0WPZ9</accession>
<feature type="region of interest" description="Disordered" evidence="1">
    <location>
        <begin position="348"/>
        <end position="373"/>
    </location>
</feature>